<dbReference type="Proteomes" id="UP000515808">
    <property type="component" value="Chromosome"/>
</dbReference>
<dbReference type="RefSeq" id="WP_187481657.1">
    <property type="nucleotide sequence ID" value="NZ_CP060695.1"/>
</dbReference>
<keyword evidence="1" id="KW-0732">Signal</keyword>
<dbReference type="EMBL" id="CP060695">
    <property type="protein sequence ID" value="QNM84733.1"/>
    <property type="molecule type" value="Genomic_DNA"/>
</dbReference>
<keyword evidence="3" id="KW-1185">Reference proteome</keyword>
<dbReference type="InterPro" id="IPR021428">
    <property type="entry name" value="DUF3078"/>
</dbReference>
<organism evidence="2 3">
    <name type="scientific">Polaribacter pectinis</name>
    <dbReference type="NCBI Taxonomy" id="2738844"/>
    <lineage>
        <taxon>Bacteria</taxon>
        <taxon>Pseudomonadati</taxon>
        <taxon>Bacteroidota</taxon>
        <taxon>Flavobacteriia</taxon>
        <taxon>Flavobacteriales</taxon>
        <taxon>Flavobacteriaceae</taxon>
    </lineage>
</organism>
<sequence>MKKILLILLLLSSTIFFSQEKKKDSIPKWKIHGRFKFLFNQANFSNWVSGGQDNVAGSLNVNYDFNYKKGKWNWDNKLITAYGLSHLSGKGYRKTNDRIEYNSLLGIKSEGFWFFSFFTNFKTQYSRGYDYKQTPALPVSDIFSPAYLSIGPGILWKKSDDFRFNIAPATVRYTFVSDEFSGKFGVEEGRNTAFGLGFNFSGYYKFEAMDNIDIENILAVYSDYLDKPQNVDIEYQMNLFFKVNKFIHMNITFHTIIDSNASKRVQFREEFGLGVSYSFHKKVTYQKIMLSK</sequence>
<proteinExistence type="predicted"/>
<gene>
    <name evidence="2" type="ORF">H9W90_11060</name>
</gene>
<dbReference type="KEGG" id="ppec:H9W90_11060"/>
<protein>
    <submittedName>
        <fullName evidence="2">DUF3078 domain-containing protein</fullName>
    </submittedName>
</protein>
<name>A0A7G9L7Y4_9FLAO</name>
<evidence type="ECO:0000256" key="1">
    <source>
        <dbReference type="SAM" id="SignalP"/>
    </source>
</evidence>
<reference evidence="2 3" key="1">
    <citation type="submission" date="2020-08" db="EMBL/GenBank/DDBJ databases">
        <title>Polaribacter sp. L12M9 isolated from gut of the Korean scallop.</title>
        <authorList>
            <person name="Jeong Y.S."/>
        </authorList>
    </citation>
    <scope>NUCLEOTIDE SEQUENCE [LARGE SCALE GENOMIC DNA]</scope>
    <source>
        <strain evidence="2 3">L12M9</strain>
    </source>
</reference>
<dbReference type="AlphaFoldDB" id="A0A7G9L7Y4"/>
<accession>A0A7G9L7Y4</accession>
<evidence type="ECO:0000313" key="3">
    <source>
        <dbReference type="Proteomes" id="UP000515808"/>
    </source>
</evidence>
<evidence type="ECO:0000313" key="2">
    <source>
        <dbReference type="EMBL" id="QNM84733.1"/>
    </source>
</evidence>
<feature type="signal peptide" evidence="1">
    <location>
        <begin position="1"/>
        <end position="18"/>
    </location>
</feature>
<dbReference type="Pfam" id="PF11276">
    <property type="entry name" value="DUF3078"/>
    <property type="match status" value="1"/>
</dbReference>
<feature type="chain" id="PRO_5028982328" evidence="1">
    <location>
        <begin position="19"/>
        <end position="292"/>
    </location>
</feature>